<dbReference type="GO" id="GO:0015421">
    <property type="term" value="F:ABC-type oligopeptide transporter activity"/>
    <property type="evidence" value="ECO:0007669"/>
    <property type="project" value="TreeGrafter"/>
</dbReference>
<dbReference type="GO" id="GO:0016887">
    <property type="term" value="F:ATP hydrolysis activity"/>
    <property type="evidence" value="ECO:0007669"/>
    <property type="project" value="InterPro"/>
</dbReference>
<dbReference type="InterPro" id="IPR003439">
    <property type="entry name" value="ABC_transporter-like_ATP-bd"/>
</dbReference>
<keyword evidence="7 9" id="KW-1133">Transmembrane helix</keyword>
<comment type="caution">
    <text evidence="12">The sequence shown here is derived from an EMBL/GenBank/DDBJ whole genome shotgun (WGS) entry which is preliminary data.</text>
</comment>
<dbReference type="GO" id="GO:0005886">
    <property type="term" value="C:plasma membrane"/>
    <property type="evidence" value="ECO:0007669"/>
    <property type="project" value="UniProtKB-SubCell"/>
</dbReference>
<dbReference type="PROSITE" id="PS50929">
    <property type="entry name" value="ABC_TM1F"/>
    <property type="match status" value="1"/>
</dbReference>
<evidence type="ECO:0000256" key="4">
    <source>
        <dbReference type="ARBA" id="ARBA00022692"/>
    </source>
</evidence>
<evidence type="ECO:0000256" key="5">
    <source>
        <dbReference type="ARBA" id="ARBA00022741"/>
    </source>
</evidence>
<dbReference type="EMBL" id="RKLX01000006">
    <property type="protein sequence ID" value="TGD19195.1"/>
    <property type="molecule type" value="Genomic_DNA"/>
</dbReference>
<dbReference type="InterPro" id="IPR036640">
    <property type="entry name" value="ABC1_TM_sf"/>
</dbReference>
<dbReference type="InterPro" id="IPR017871">
    <property type="entry name" value="ABC_transporter-like_CS"/>
</dbReference>
<dbReference type="PROSITE" id="PS00211">
    <property type="entry name" value="ABC_TRANSPORTER_1"/>
    <property type="match status" value="1"/>
</dbReference>
<feature type="domain" description="ABC transporter" evidence="10">
    <location>
        <begin position="331"/>
        <end position="567"/>
    </location>
</feature>
<evidence type="ECO:0000256" key="7">
    <source>
        <dbReference type="ARBA" id="ARBA00022989"/>
    </source>
</evidence>
<keyword evidence="2" id="KW-0813">Transport</keyword>
<dbReference type="AlphaFoldDB" id="A0A4Z0J962"/>
<evidence type="ECO:0000256" key="1">
    <source>
        <dbReference type="ARBA" id="ARBA00004651"/>
    </source>
</evidence>
<keyword evidence="8 9" id="KW-0472">Membrane</keyword>
<dbReference type="SUPFAM" id="SSF52540">
    <property type="entry name" value="P-loop containing nucleoside triphosphate hydrolases"/>
    <property type="match status" value="1"/>
</dbReference>
<dbReference type="PANTHER" id="PTHR43394:SF1">
    <property type="entry name" value="ATP-BINDING CASSETTE SUB-FAMILY B MEMBER 10, MITOCHONDRIAL"/>
    <property type="match status" value="1"/>
</dbReference>
<evidence type="ECO:0000313" key="13">
    <source>
        <dbReference type="Proteomes" id="UP000297348"/>
    </source>
</evidence>
<evidence type="ECO:0000256" key="3">
    <source>
        <dbReference type="ARBA" id="ARBA00022475"/>
    </source>
</evidence>
<evidence type="ECO:0000259" key="11">
    <source>
        <dbReference type="PROSITE" id="PS50929"/>
    </source>
</evidence>
<protein>
    <submittedName>
        <fullName evidence="12">ABC transporter ATP-binding protein</fullName>
    </submittedName>
</protein>
<gene>
    <name evidence="12" type="ORF">EGT51_04825</name>
</gene>
<dbReference type="SMART" id="SM00382">
    <property type="entry name" value="AAA"/>
    <property type="match status" value="1"/>
</dbReference>
<dbReference type="Proteomes" id="UP000297348">
    <property type="component" value="Unassembled WGS sequence"/>
</dbReference>
<feature type="transmembrane region" description="Helical" evidence="9">
    <location>
        <begin position="12"/>
        <end position="31"/>
    </location>
</feature>
<dbReference type="FunFam" id="3.40.50.300:FF:000854">
    <property type="entry name" value="Multidrug ABC transporter ATP-binding protein"/>
    <property type="match status" value="1"/>
</dbReference>
<keyword evidence="6 12" id="KW-0067">ATP-binding</keyword>
<dbReference type="OrthoDB" id="9770415at2"/>
<evidence type="ECO:0000259" key="10">
    <source>
        <dbReference type="PROSITE" id="PS50893"/>
    </source>
</evidence>
<sequence>MMRLARKHLDWWAVVLAVGFMIIQVACDLSLPTLTSDIIDKGIANNDIGYIWRTGGLMLLLSFIGVLGAAGNVYYASTQSQRMGQRIRTDLFKKVTYASTEEFETVGNASLITRTTNDVVQIQNVMVQMLRMMLMAPIMLVGAGVLAYVKSPRLTMVFLVALPVLALFTGLIMYFAVPLFKSLQKKIDRINLVFREGLTGVRVIRAFNQDQFEQDRFEGANQDYTSTGIKVFMIVSLMLPIITLIVSGTNIGIVWYGGKLIGSQAMEVGNLVAFMTYATQLLISFMMVSMVFVFLPRAQASATRINEVMDLKSKINDADQPVDLDSNEASLTFDHVNFRYTGAEKLALTDVNFTATAGQTVAIIGGTGSGKSTLVNLIPRLFDPENGQIKLNGTPLTALSQKALHDAISITQQKAVLFSGTVRSNMTFGMPDASDSQIWHALDVAQASDFVKEEGGLDAVVEQNGDNFSGGQRQRLVIARTILKRASVYIFDDSFSALDFKTDAQLRQELRKDEQVQAGVTVIVAQRVSTVADADLILVIDGGNIVGQGTHDELKATNQTYQEILDSQLRKGDTVDA</sequence>
<evidence type="ECO:0000256" key="2">
    <source>
        <dbReference type="ARBA" id="ARBA00022448"/>
    </source>
</evidence>
<dbReference type="PANTHER" id="PTHR43394">
    <property type="entry name" value="ATP-DEPENDENT PERMEASE MDL1, MITOCHONDRIAL"/>
    <property type="match status" value="1"/>
</dbReference>
<proteinExistence type="predicted"/>
<feature type="domain" description="ABC transmembrane type-1" evidence="11">
    <location>
        <begin position="15"/>
        <end position="297"/>
    </location>
</feature>
<dbReference type="RefSeq" id="WP_135367630.1">
    <property type="nucleotide sequence ID" value="NZ_RKLX01000006.1"/>
</dbReference>
<dbReference type="InterPro" id="IPR003593">
    <property type="entry name" value="AAA+_ATPase"/>
</dbReference>
<evidence type="ECO:0000256" key="6">
    <source>
        <dbReference type="ARBA" id="ARBA00022840"/>
    </source>
</evidence>
<dbReference type="Gene3D" id="1.20.1560.10">
    <property type="entry name" value="ABC transporter type 1, transmembrane domain"/>
    <property type="match status" value="1"/>
</dbReference>
<dbReference type="Pfam" id="PF00664">
    <property type="entry name" value="ABC_membrane"/>
    <property type="match status" value="1"/>
</dbReference>
<dbReference type="InterPro" id="IPR027417">
    <property type="entry name" value="P-loop_NTPase"/>
</dbReference>
<name>A0A4Z0J962_9LACO</name>
<dbReference type="InterPro" id="IPR011527">
    <property type="entry name" value="ABC1_TM_dom"/>
</dbReference>
<dbReference type="Gene3D" id="3.40.50.300">
    <property type="entry name" value="P-loop containing nucleotide triphosphate hydrolases"/>
    <property type="match status" value="1"/>
</dbReference>
<feature type="transmembrane region" description="Helical" evidence="9">
    <location>
        <begin position="155"/>
        <end position="177"/>
    </location>
</feature>
<dbReference type="Pfam" id="PF00005">
    <property type="entry name" value="ABC_tran"/>
    <property type="match status" value="1"/>
</dbReference>
<keyword evidence="13" id="KW-1185">Reference proteome</keyword>
<feature type="transmembrane region" description="Helical" evidence="9">
    <location>
        <begin position="231"/>
        <end position="257"/>
    </location>
</feature>
<keyword evidence="3" id="KW-1003">Cell membrane</keyword>
<comment type="subcellular location">
    <subcellularLocation>
        <location evidence="1">Cell membrane</location>
        <topology evidence="1">Multi-pass membrane protein</topology>
    </subcellularLocation>
</comment>
<evidence type="ECO:0000313" key="12">
    <source>
        <dbReference type="EMBL" id="TGD19195.1"/>
    </source>
</evidence>
<keyword evidence="4 9" id="KW-0812">Transmembrane</keyword>
<organism evidence="12 13">
    <name type="scientific">Levilactobacillus suantsaiihabitans</name>
    <dbReference type="NCBI Taxonomy" id="2487722"/>
    <lineage>
        <taxon>Bacteria</taxon>
        <taxon>Bacillati</taxon>
        <taxon>Bacillota</taxon>
        <taxon>Bacilli</taxon>
        <taxon>Lactobacillales</taxon>
        <taxon>Lactobacillaceae</taxon>
        <taxon>Levilactobacillus</taxon>
    </lineage>
</organism>
<evidence type="ECO:0000256" key="9">
    <source>
        <dbReference type="SAM" id="Phobius"/>
    </source>
</evidence>
<feature type="transmembrane region" description="Helical" evidence="9">
    <location>
        <begin position="132"/>
        <end position="149"/>
    </location>
</feature>
<dbReference type="InterPro" id="IPR039421">
    <property type="entry name" value="Type_1_exporter"/>
</dbReference>
<feature type="transmembrane region" description="Helical" evidence="9">
    <location>
        <begin position="51"/>
        <end position="76"/>
    </location>
</feature>
<dbReference type="GO" id="GO:0005524">
    <property type="term" value="F:ATP binding"/>
    <property type="evidence" value="ECO:0007669"/>
    <property type="project" value="UniProtKB-KW"/>
</dbReference>
<keyword evidence="5" id="KW-0547">Nucleotide-binding</keyword>
<dbReference type="CDD" id="cd18548">
    <property type="entry name" value="ABC_6TM_Tm287_like"/>
    <property type="match status" value="1"/>
</dbReference>
<accession>A0A4Z0J962</accession>
<dbReference type="PROSITE" id="PS50893">
    <property type="entry name" value="ABC_TRANSPORTER_2"/>
    <property type="match status" value="1"/>
</dbReference>
<dbReference type="SUPFAM" id="SSF90123">
    <property type="entry name" value="ABC transporter transmembrane region"/>
    <property type="match status" value="1"/>
</dbReference>
<reference evidence="12 13" key="1">
    <citation type="submission" date="2018-10" db="EMBL/GenBank/DDBJ databases">
        <title>Lactobacillus sp. R7 and Lactobacillus sp. R19 isolated from fermented mustard green product of Taiwan.</title>
        <authorList>
            <person name="Lin S.-T."/>
        </authorList>
    </citation>
    <scope>NUCLEOTIDE SEQUENCE [LARGE SCALE GENOMIC DNA]</scope>
    <source>
        <strain evidence="12 13">BCRC 81129</strain>
    </source>
</reference>
<feature type="transmembrane region" description="Helical" evidence="9">
    <location>
        <begin position="277"/>
        <end position="295"/>
    </location>
</feature>
<evidence type="ECO:0000256" key="8">
    <source>
        <dbReference type="ARBA" id="ARBA00023136"/>
    </source>
</evidence>